<dbReference type="Proteomes" id="UP001295794">
    <property type="component" value="Unassembled WGS sequence"/>
</dbReference>
<evidence type="ECO:0000313" key="3">
    <source>
        <dbReference type="Proteomes" id="UP001295794"/>
    </source>
</evidence>
<proteinExistence type="predicted"/>
<comment type="caution">
    <text evidence="2">The sequence shown here is derived from an EMBL/GenBank/DDBJ whole genome shotgun (WGS) entry which is preliminary data.</text>
</comment>
<sequence>MRSTGDTSAQTVDHLDVSGDFQCSSVEQDVFKNQSDLDLVDLYTVDEPGNSHPLFKHSGIYLEGLNGEKIRGTALFDGAAGAGILDSKWFEQRRRRLGEASISRLQKRLRMANGEIVTSDAHWEGTVDVGGVRVRGEFEVMDSGGAWDILIGKPILRLLNAVQDFAGDTVQVSDGSRAVLLKNGGVMTKIGQRPRRGASVGDALSAISPARRVPSPNLCELDDPAWTAIAEIRTADHKMDKVATRVTLPGDVLSATSPPRRVESTACQPRESTDHVARGGNRTKI</sequence>
<dbReference type="AlphaFoldDB" id="A0AAD2I088"/>
<evidence type="ECO:0000313" key="2">
    <source>
        <dbReference type="EMBL" id="CAK5284671.1"/>
    </source>
</evidence>
<keyword evidence="3" id="KW-1185">Reference proteome</keyword>
<reference evidence="2" key="1">
    <citation type="submission" date="2023-11" db="EMBL/GenBank/DDBJ databases">
        <authorList>
            <person name="De Vega J J."/>
            <person name="De Vega J J."/>
        </authorList>
    </citation>
    <scope>NUCLEOTIDE SEQUENCE</scope>
</reference>
<protein>
    <submittedName>
        <fullName evidence="2">Uncharacterized protein</fullName>
    </submittedName>
</protein>
<organism evidence="2 3">
    <name type="scientific">Mycena citricolor</name>
    <dbReference type="NCBI Taxonomy" id="2018698"/>
    <lineage>
        <taxon>Eukaryota</taxon>
        <taxon>Fungi</taxon>
        <taxon>Dikarya</taxon>
        <taxon>Basidiomycota</taxon>
        <taxon>Agaricomycotina</taxon>
        <taxon>Agaricomycetes</taxon>
        <taxon>Agaricomycetidae</taxon>
        <taxon>Agaricales</taxon>
        <taxon>Marasmiineae</taxon>
        <taxon>Mycenaceae</taxon>
        <taxon>Mycena</taxon>
    </lineage>
</organism>
<evidence type="ECO:0000256" key="1">
    <source>
        <dbReference type="SAM" id="MobiDB-lite"/>
    </source>
</evidence>
<accession>A0AAD2I088</accession>
<dbReference type="EMBL" id="CAVNYO010000480">
    <property type="protein sequence ID" value="CAK5284671.1"/>
    <property type="molecule type" value="Genomic_DNA"/>
</dbReference>
<gene>
    <name evidence="2" type="ORF">MYCIT1_LOCUS38064</name>
</gene>
<feature type="region of interest" description="Disordered" evidence="1">
    <location>
        <begin position="251"/>
        <end position="285"/>
    </location>
</feature>
<name>A0AAD2I088_9AGAR</name>